<reference evidence="2" key="1">
    <citation type="journal article" date="2019" name="Int. J. Syst. Evol. Microbiol.">
        <title>The Global Catalogue of Microorganisms (GCM) 10K type strain sequencing project: providing services to taxonomists for standard genome sequencing and annotation.</title>
        <authorList>
            <consortium name="The Broad Institute Genomics Platform"/>
            <consortium name="The Broad Institute Genome Sequencing Center for Infectious Disease"/>
            <person name="Wu L."/>
            <person name="Ma J."/>
        </authorList>
    </citation>
    <scope>NUCLEOTIDE SEQUENCE [LARGE SCALE GENOMIC DNA]</scope>
    <source>
        <strain evidence="2">KCTC 22232</strain>
    </source>
</reference>
<accession>A0ABQ2ZUG7</accession>
<evidence type="ECO:0000313" key="2">
    <source>
        <dbReference type="Proteomes" id="UP000621898"/>
    </source>
</evidence>
<dbReference type="Proteomes" id="UP000621898">
    <property type="component" value="Unassembled WGS sequence"/>
</dbReference>
<organism evidence="1 2">
    <name type="scientific">Rhodanobacter panaciterrae</name>
    <dbReference type="NCBI Taxonomy" id="490572"/>
    <lineage>
        <taxon>Bacteria</taxon>
        <taxon>Pseudomonadati</taxon>
        <taxon>Pseudomonadota</taxon>
        <taxon>Gammaproteobacteria</taxon>
        <taxon>Lysobacterales</taxon>
        <taxon>Rhodanobacteraceae</taxon>
        <taxon>Rhodanobacter</taxon>
    </lineage>
</organism>
<proteinExistence type="predicted"/>
<protein>
    <submittedName>
        <fullName evidence="1">Uncharacterized protein</fullName>
    </submittedName>
</protein>
<name>A0ABQ2ZUG7_9GAMM</name>
<evidence type="ECO:0000313" key="1">
    <source>
        <dbReference type="EMBL" id="GGY22886.1"/>
    </source>
</evidence>
<keyword evidence="2" id="KW-1185">Reference proteome</keyword>
<dbReference type="EMBL" id="BMXT01000001">
    <property type="protein sequence ID" value="GGY22886.1"/>
    <property type="molecule type" value="Genomic_DNA"/>
</dbReference>
<comment type="caution">
    <text evidence="1">The sequence shown here is derived from an EMBL/GenBank/DDBJ whole genome shotgun (WGS) entry which is preliminary data.</text>
</comment>
<gene>
    <name evidence="1" type="ORF">GCM10008098_15330</name>
</gene>
<dbReference type="RefSeq" id="WP_189440530.1">
    <property type="nucleotide sequence ID" value="NZ_BMXT01000001.1"/>
</dbReference>
<sequence>MPCRFRELFAAFIDGHAAGIRTLDFSAVGARIVFRGGQKADTTAIIKLIQQLPRVYKLDGQDK</sequence>